<dbReference type="RefSeq" id="XP_070891688.1">
    <property type="nucleotide sequence ID" value="XM_071025002.1"/>
</dbReference>
<keyword evidence="2" id="KW-1185">Reference proteome</keyword>
<name>A0ABR4M837_9EURO</name>
<comment type="caution">
    <text evidence="1">The sequence shown here is derived from an EMBL/GenBank/DDBJ whole genome shotgun (WGS) entry which is preliminary data.</text>
</comment>
<evidence type="ECO:0000313" key="1">
    <source>
        <dbReference type="EMBL" id="KAL2872710.1"/>
    </source>
</evidence>
<reference evidence="1 2" key="1">
    <citation type="submission" date="2024-07" db="EMBL/GenBank/DDBJ databases">
        <title>Section-level genome sequencing and comparative genomics of Aspergillus sections Usti and Cavernicolus.</title>
        <authorList>
            <consortium name="Lawrence Berkeley National Laboratory"/>
            <person name="Nybo J.L."/>
            <person name="Vesth T.C."/>
            <person name="Theobald S."/>
            <person name="Frisvad J.C."/>
            <person name="Larsen T.O."/>
            <person name="Kjaerboelling I."/>
            <person name="Rothschild-Mancinelli K."/>
            <person name="Lyhne E.K."/>
            <person name="Kogle M.E."/>
            <person name="Barry K."/>
            <person name="Clum A."/>
            <person name="Na H."/>
            <person name="Ledsgaard L."/>
            <person name="Lin J."/>
            <person name="Lipzen A."/>
            <person name="Kuo A."/>
            <person name="Riley R."/>
            <person name="Mondo S."/>
            <person name="Labutti K."/>
            <person name="Haridas S."/>
            <person name="Pangalinan J."/>
            <person name="Salamov A.A."/>
            <person name="Simmons B.A."/>
            <person name="Magnuson J.K."/>
            <person name="Chen J."/>
            <person name="Drula E."/>
            <person name="Henrissat B."/>
            <person name="Wiebenga A."/>
            <person name="Lubbers R.J."/>
            <person name="Gomes A.C."/>
            <person name="Macurrencykelacurrency M.R."/>
            <person name="Stajich J."/>
            <person name="Grigoriev I.V."/>
            <person name="Mortensen U.H."/>
            <person name="De Vries R.P."/>
            <person name="Baker S.E."/>
            <person name="Andersen M.R."/>
        </authorList>
    </citation>
    <scope>NUCLEOTIDE SEQUENCE [LARGE SCALE GENOMIC DNA]</scope>
    <source>
        <strain evidence="1 2">CBS 449.75</strain>
    </source>
</reference>
<organism evidence="1 2">
    <name type="scientific">Aspergillus lucknowensis</name>
    <dbReference type="NCBI Taxonomy" id="176173"/>
    <lineage>
        <taxon>Eukaryota</taxon>
        <taxon>Fungi</taxon>
        <taxon>Dikarya</taxon>
        <taxon>Ascomycota</taxon>
        <taxon>Pezizomycotina</taxon>
        <taxon>Eurotiomycetes</taxon>
        <taxon>Eurotiomycetidae</taxon>
        <taxon>Eurotiales</taxon>
        <taxon>Aspergillaceae</taxon>
        <taxon>Aspergillus</taxon>
        <taxon>Aspergillus subgen. Nidulantes</taxon>
    </lineage>
</organism>
<proteinExistence type="predicted"/>
<dbReference type="Proteomes" id="UP001610432">
    <property type="component" value="Unassembled WGS sequence"/>
</dbReference>
<accession>A0ABR4M837</accession>
<evidence type="ECO:0000313" key="2">
    <source>
        <dbReference type="Proteomes" id="UP001610432"/>
    </source>
</evidence>
<dbReference type="EMBL" id="JBFXLQ010000001">
    <property type="protein sequence ID" value="KAL2872710.1"/>
    <property type="molecule type" value="Genomic_DNA"/>
</dbReference>
<dbReference type="GeneID" id="98140074"/>
<sequence length="151" mass="16745">MGWSLDTKALDIAHELCPPKGFRKIAIQQRQAVKGPYTAFAQLSRRPCAQVRSGISPLHTRQAFDSSVYMIQLPTGHDGITRRRRVDEISLMSENLLCEASSEAFGLAEERKLGPRFLQLVIIAQDILAIVQLAIGSPTISLIGRKNAYWG</sequence>
<protein>
    <submittedName>
        <fullName evidence="1">Uncharacterized protein</fullName>
    </submittedName>
</protein>
<gene>
    <name evidence="1" type="ORF">BJX67DRAFT_16593</name>
</gene>